<keyword evidence="3" id="KW-1185">Reference proteome</keyword>
<comment type="caution">
    <text evidence="2">The sequence shown here is derived from an EMBL/GenBank/DDBJ whole genome shotgun (WGS) entry which is preliminary data.</text>
</comment>
<evidence type="ECO:0000313" key="2">
    <source>
        <dbReference type="EMBL" id="KJU82654.1"/>
    </source>
</evidence>
<gene>
    <name evidence="2" type="ORF">MBAV_005152</name>
</gene>
<dbReference type="AlphaFoldDB" id="A0A0F3GL07"/>
<evidence type="ECO:0000313" key="3">
    <source>
        <dbReference type="Proteomes" id="UP000033423"/>
    </source>
</evidence>
<proteinExistence type="predicted"/>
<protein>
    <submittedName>
        <fullName evidence="2">Uncharacterized protein</fullName>
    </submittedName>
</protein>
<evidence type="ECO:0000256" key="1">
    <source>
        <dbReference type="SAM" id="MobiDB-lite"/>
    </source>
</evidence>
<feature type="region of interest" description="Disordered" evidence="1">
    <location>
        <begin position="1"/>
        <end position="27"/>
    </location>
</feature>
<reference evidence="2 3" key="1">
    <citation type="submission" date="2015-02" db="EMBL/GenBank/DDBJ databases">
        <title>Single-cell genomics of uncultivated deep-branching MTB reveals a conserved set of magnetosome genes.</title>
        <authorList>
            <person name="Kolinko S."/>
            <person name="Richter M."/>
            <person name="Glockner F.O."/>
            <person name="Brachmann A."/>
            <person name="Schuler D."/>
        </authorList>
    </citation>
    <scope>NUCLEOTIDE SEQUENCE [LARGE SCALE GENOMIC DNA]</scope>
    <source>
        <strain evidence="2">TM-1</strain>
    </source>
</reference>
<dbReference type="EMBL" id="LACI01002224">
    <property type="protein sequence ID" value="KJU82654.1"/>
    <property type="molecule type" value="Genomic_DNA"/>
</dbReference>
<organism evidence="2 3">
    <name type="scientific">Candidatus Magnetobacterium bavaricum</name>
    <dbReference type="NCBI Taxonomy" id="29290"/>
    <lineage>
        <taxon>Bacteria</taxon>
        <taxon>Pseudomonadati</taxon>
        <taxon>Nitrospirota</taxon>
        <taxon>Thermodesulfovibrionia</taxon>
        <taxon>Thermodesulfovibrionales</taxon>
        <taxon>Candidatus Magnetobacteriaceae</taxon>
        <taxon>Candidatus Magnetobacterium</taxon>
    </lineage>
</organism>
<dbReference type="Proteomes" id="UP000033423">
    <property type="component" value="Unassembled WGS sequence"/>
</dbReference>
<sequence>MGLDTKRPPFLRGHPDSAATRPLLSSLCRSTTTSKRSALRSIRKALSSPTVFVMRPGSLSLLLVYGPEPVDHRMTVEEVVQPPGDDPVGFGLRITAAQGGQKRQGMDRELGLRWRLLCNV</sequence>
<accession>A0A0F3GL07</accession>
<name>A0A0F3GL07_9BACT</name>